<accession>A0A8D8CYV7</accession>
<proteinExistence type="predicted"/>
<dbReference type="EMBL" id="HBUE01139052">
    <property type="protein sequence ID" value="CAG6499897.1"/>
    <property type="molecule type" value="Transcribed_RNA"/>
</dbReference>
<evidence type="ECO:0000256" key="1">
    <source>
        <dbReference type="SAM" id="MobiDB-lite"/>
    </source>
</evidence>
<name>A0A8D8CYV7_CULPI</name>
<dbReference type="AlphaFoldDB" id="A0A8D8CYV7"/>
<feature type="region of interest" description="Disordered" evidence="1">
    <location>
        <begin position="69"/>
        <end position="88"/>
    </location>
</feature>
<reference evidence="2" key="1">
    <citation type="submission" date="2021-05" db="EMBL/GenBank/DDBJ databases">
        <authorList>
            <person name="Alioto T."/>
            <person name="Alioto T."/>
            <person name="Gomez Garrido J."/>
        </authorList>
    </citation>
    <scope>NUCLEOTIDE SEQUENCE</scope>
</reference>
<sequence>MKQTATKEDDSSGYTHLLSILPPTHDGNQKFYLQYILRNKLENLGQIPSVLVVAQLNLITRGRRRHRLSTSAATASAANRRSRRRRSARCTTSCCCCYRYASIRGRSLGRKLRGHLAR</sequence>
<evidence type="ECO:0000313" key="2">
    <source>
        <dbReference type="EMBL" id="CAG6499897.1"/>
    </source>
</evidence>
<protein>
    <submittedName>
        <fullName evidence="2">(northern house mosquito) hypothetical protein</fullName>
    </submittedName>
</protein>
<organism evidence="2">
    <name type="scientific">Culex pipiens</name>
    <name type="common">House mosquito</name>
    <dbReference type="NCBI Taxonomy" id="7175"/>
    <lineage>
        <taxon>Eukaryota</taxon>
        <taxon>Metazoa</taxon>
        <taxon>Ecdysozoa</taxon>
        <taxon>Arthropoda</taxon>
        <taxon>Hexapoda</taxon>
        <taxon>Insecta</taxon>
        <taxon>Pterygota</taxon>
        <taxon>Neoptera</taxon>
        <taxon>Endopterygota</taxon>
        <taxon>Diptera</taxon>
        <taxon>Nematocera</taxon>
        <taxon>Culicoidea</taxon>
        <taxon>Culicidae</taxon>
        <taxon>Culicinae</taxon>
        <taxon>Culicini</taxon>
        <taxon>Culex</taxon>
        <taxon>Culex</taxon>
    </lineage>
</organism>
<feature type="compositionally biased region" description="Low complexity" evidence="1">
    <location>
        <begin position="69"/>
        <end position="79"/>
    </location>
</feature>